<reference evidence="3 4" key="1">
    <citation type="submission" date="2019-11" db="EMBL/GenBank/DDBJ databases">
        <title>Pedobacter sp. HMF7647 Genome sequencing and assembly.</title>
        <authorList>
            <person name="Kang H."/>
            <person name="Kim H."/>
            <person name="Joh K."/>
        </authorList>
    </citation>
    <scope>NUCLEOTIDE SEQUENCE [LARGE SCALE GENOMIC DNA]</scope>
    <source>
        <strain evidence="3 4">HMF7647</strain>
    </source>
</reference>
<dbReference type="RefSeq" id="WP_160845320.1">
    <property type="nucleotide sequence ID" value="NZ_WVHT01000006.1"/>
</dbReference>
<keyword evidence="4" id="KW-1185">Reference proteome</keyword>
<feature type="chain" id="PRO_5029600477" evidence="2">
    <location>
        <begin position="22"/>
        <end position="105"/>
    </location>
</feature>
<feature type="compositionally biased region" description="Basic and acidic residues" evidence="1">
    <location>
        <begin position="63"/>
        <end position="82"/>
    </location>
</feature>
<dbReference type="Proteomes" id="UP000466586">
    <property type="component" value="Unassembled WGS sequence"/>
</dbReference>
<sequence>MKTIKFSIAAFLIAIAFQSMAQTKQPKDSVANNKSGVKRTPENTSHHLQSSPGTSDSVTKAVSSDKDHNSRGSAKDAMKKANPDSVNGKKRVTGYPGNSPKPKKD</sequence>
<comment type="caution">
    <text evidence="3">The sequence shown here is derived from an EMBL/GenBank/DDBJ whole genome shotgun (WGS) entry which is preliminary data.</text>
</comment>
<dbReference type="AlphaFoldDB" id="A0A7K1YC29"/>
<accession>A0A7K1YC29</accession>
<evidence type="ECO:0000256" key="2">
    <source>
        <dbReference type="SAM" id="SignalP"/>
    </source>
</evidence>
<name>A0A7K1YC29_9SPHI</name>
<keyword evidence="2" id="KW-0732">Signal</keyword>
<organism evidence="3 4">
    <name type="scientific">Hufsiella arboris</name>
    <dbReference type="NCBI Taxonomy" id="2695275"/>
    <lineage>
        <taxon>Bacteria</taxon>
        <taxon>Pseudomonadati</taxon>
        <taxon>Bacteroidota</taxon>
        <taxon>Sphingobacteriia</taxon>
        <taxon>Sphingobacteriales</taxon>
        <taxon>Sphingobacteriaceae</taxon>
        <taxon>Hufsiella</taxon>
    </lineage>
</organism>
<feature type="compositionally biased region" description="Polar residues" evidence="1">
    <location>
        <begin position="46"/>
        <end position="62"/>
    </location>
</feature>
<feature type="compositionally biased region" description="Polar residues" evidence="1">
    <location>
        <begin position="21"/>
        <end position="35"/>
    </location>
</feature>
<dbReference type="EMBL" id="WVHT01000006">
    <property type="protein sequence ID" value="MXV52147.1"/>
    <property type="molecule type" value="Genomic_DNA"/>
</dbReference>
<protein>
    <submittedName>
        <fullName evidence="3">Uncharacterized protein</fullName>
    </submittedName>
</protein>
<gene>
    <name evidence="3" type="ORF">GS399_14305</name>
</gene>
<proteinExistence type="predicted"/>
<feature type="signal peptide" evidence="2">
    <location>
        <begin position="1"/>
        <end position="21"/>
    </location>
</feature>
<evidence type="ECO:0000256" key="1">
    <source>
        <dbReference type="SAM" id="MobiDB-lite"/>
    </source>
</evidence>
<evidence type="ECO:0000313" key="4">
    <source>
        <dbReference type="Proteomes" id="UP000466586"/>
    </source>
</evidence>
<feature type="region of interest" description="Disordered" evidence="1">
    <location>
        <begin position="21"/>
        <end position="105"/>
    </location>
</feature>
<evidence type="ECO:0000313" key="3">
    <source>
        <dbReference type="EMBL" id="MXV52147.1"/>
    </source>
</evidence>